<dbReference type="STRING" id="211586.SO_1031"/>
<dbReference type="GO" id="GO:0005737">
    <property type="term" value="C:cytoplasm"/>
    <property type="evidence" value="ECO:0000318"/>
    <property type="project" value="GO_Central"/>
</dbReference>
<dbReference type="InterPro" id="IPR013078">
    <property type="entry name" value="His_Pase_superF_clade-1"/>
</dbReference>
<keyword evidence="1" id="KW-0378">Hydrolase</keyword>
<dbReference type="RefSeq" id="WP_011071291.1">
    <property type="nucleotide sequence ID" value="NC_004347.2"/>
</dbReference>
<dbReference type="SMART" id="SM00855">
    <property type="entry name" value="PGAM"/>
    <property type="match status" value="1"/>
</dbReference>
<dbReference type="PANTHER" id="PTHR48100">
    <property type="entry name" value="BROAD-SPECIFICITY PHOSPHATASE YOR283W-RELATED"/>
    <property type="match status" value="1"/>
</dbReference>
<proteinExistence type="predicted"/>
<gene>
    <name evidence="1" type="primary">cobC</name>
    <name evidence="1" type="ordered locus">SO_1031</name>
</gene>
<dbReference type="PaxDb" id="211586-SO_1031"/>
<organism evidence="1 2">
    <name type="scientific">Shewanella oneidensis (strain ATCC 700550 / JCM 31522 / CIP 106686 / LMG 19005 / NCIMB 14063 / MR-1)</name>
    <dbReference type="NCBI Taxonomy" id="211586"/>
    <lineage>
        <taxon>Bacteria</taxon>
        <taxon>Pseudomonadati</taxon>
        <taxon>Pseudomonadota</taxon>
        <taxon>Gammaproteobacteria</taxon>
        <taxon>Alteromonadales</taxon>
        <taxon>Shewanellaceae</taxon>
        <taxon>Shewanella</taxon>
    </lineage>
</organism>
<dbReference type="Pfam" id="PF00300">
    <property type="entry name" value="His_Phos_1"/>
    <property type="match status" value="2"/>
</dbReference>
<evidence type="ECO:0000313" key="1">
    <source>
        <dbReference type="EMBL" id="AAN54104.1"/>
    </source>
</evidence>
<dbReference type="PANTHER" id="PTHR48100:SF1">
    <property type="entry name" value="HISTIDINE PHOSPHATASE FAMILY PROTEIN-RELATED"/>
    <property type="match status" value="1"/>
</dbReference>
<reference evidence="1 2" key="3">
    <citation type="journal article" date="2008" name="Appl. Environ. Microbiol.">
        <title>Identification of mobile elements and pseudogenes in the Shewanella oneidensis MR-1 genome.</title>
        <authorList>
            <person name="Romine M.F."/>
            <person name="Carlson T.S."/>
            <person name="Norbeck A.D."/>
            <person name="McCue L.A."/>
            <person name="Lipton M.S."/>
        </authorList>
    </citation>
    <scope>NUCLEOTIDE SEQUENCE [LARGE SCALE GENOMIC DNA]</scope>
    <source>
        <strain evidence="2">ATCC 700550 / JCM 31522 / CIP 106686 / LMG 19005 / NCIMB 14063 / MR-1</strain>
    </source>
</reference>
<dbReference type="Proteomes" id="UP000008186">
    <property type="component" value="Chromosome"/>
</dbReference>
<reference evidence="1 2" key="2">
    <citation type="journal article" date="2005" name="Proteomics">
        <title>Global detection and characterization of hypothetical proteins in Shewanella oneidensis MR-1 using LC-MS based proteomics.</title>
        <authorList>
            <person name="Elias D.A."/>
            <person name="Monroe M.E."/>
            <person name="Marshall M.J."/>
            <person name="Romine M.F."/>
            <person name="Belieav A.S."/>
            <person name="Fredrickson J.K."/>
            <person name="Anderson G.A."/>
            <person name="Smith R.D."/>
            <person name="Lipton M.S."/>
        </authorList>
    </citation>
    <scope>NUCLEOTIDE SEQUENCE [LARGE SCALE GENOMIC DNA]</scope>
    <source>
        <strain evidence="2">ATCC 700550 / JCM 31522 / CIP 106686 / LMG 19005 / NCIMB 14063 / MR-1</strain>
    </source>
</reference>
<dbReference type="GO" id="GO:0043755">
    <property type="term" value="F:alpha-ribazole phosphatase activity"/>
    <property type="evidence" value="ECO:0007669"/>
    <property type="project" value="UniProtKB-EC"/>
</dbReference>
<dbReference type="EMBL" id="AE014299">
    <property type="protein sequence ID" value="AAN54104.1"/>
    <property type="molecule type" value="Genomic_DNA"/>
</dbReference>
<reference evidence="1 2" key="4">
    <citation type="journal article" date="2011" name="BMC Genomics">
        <title>Genome-wide protein localization prediction strategies for gram negative bacteria.</title>
        <authorList>
            <person name="Romine M.F."/>
        </authorList>
    </citation>
    <scope>NUCLEOTIDE SEQUENCE [LARGE SCALE GENOMIC DNA]</scope>
    <source>
        <strain evidence="2">ATCC 700550 / JCM 31522 / CIP 106686 / LMG 19005 / NCIMB 14063 / MR-1</strain>
    </source>
</reference>
<dbReference type="BioCyc" id="SONE211586:G1GMP-955-MONOMER"/>
<dbReference type="InterPro" id="IPR029033">
    <property type="entry name" value="His_PPase_superfam"/>
</dbReference>
<dbReference type="GO" id="GO:0016791">
    <property type="term" value="F:phosphatase activity"/>
    <property type="evidence" value="ECO:0000318"/>
    <property type="project" value="GO_Central"/>
</dbReference>
<dbReference type="CDD" id="cd07067">
    <property type="entry name" value="HP_PGM_like"/>
    <property type="match status" value="1"/>
</dbReference>
<dbReference type="PhylomeDB" id="Q8EI22"/>
<dbReference type="InterPro" id="IPR050275">
    <property type="entry name" value="PGM_Phosphatase"/>
</dbReference>
<accession>Q8EI22</accession>
<sequence length="249" mass="26935">MKQVRLLLLRHGECEGGAILRGRVDVPLSAKGWRQMSAAVALQVCECHGIYSSTSRRCAEFAKVLATKHASASVSSSFASASSNCISSNNFAAPTSSPLEVSLLEDLQEMDFGDWDGRLLDELYQQDGERMAAYWQDPWAVAPPKGETMADFEARVDRAIAAILEQAFACLPLGDKPADAAADTAANIWVVTHGGVIRHLMARALGAVKAVGFYSQLTLPVAALVTINVLEDNQGTRYWRLDWPSGHGE</sequence>
<dbReference type="FunFam" id="3.40.50.1240:FF:000080">
    <property type="entry name" value="Alpha-ribazole-5`-phosphate phosphatase CobC"/>
    <property type="match status" value="1"/>
</dbReference>
<name>Q8EI22_SHEON</name>
<reference evidence="1 2" key="1">
    <citation type="journal article" date="2002" name="Nat. Biotechnol.">
        <title>Genome sequence of the dissimilatory metal ion-reducing bacterium Shewanella oneidensis.</title>
        <authorList>
            <person name="Heidelberg J.F."/>
            <person name="Paulsen I.T."/>
            <person name="Nelson K.E."/>
            <person name="Gaidos E.J."/>
            <person name="Nelson W.C."/>
            <person name="Read T.D."/>
            <person name="Eisen J.A."/>
            <person name="Seshadri R."/>
            <person name="Ward N."/>
            <person name="Methe B."/>
            <person name="Clayton R.A."/>
            <person name="Meyer T."/>
            <person name="Tsapin A."/>
            <person name="Scott J."/>
            <person name="Beanan M."/>
            <person name="Brinkac L."/>
            <person name="Daugherty S."/>
            <person name="DeBoy R.T."/>
            <person name="Dodson R.J."/>
            <person name="Durkin A.S."/>
            <person name="Haft D.H."/>
            <person name="Kolonay J.F."/>
            <person name="Madupu R."/>
            <person name="Peterson J.D."/>
            <person name="Umayam L.A."/>
            <person name="White O."/>
            <person name="Wolf A.M."/>
            <person name="Vamathevan J."/>
            <person name="Weidman J."/>
            <person name="Impraim M."/>
            <person name="Lee K."/>
            <person name="Berry K."/>
            <person name="Lee C."/>
            <person name="Mueller J."/>
            <person name="Khouri H."/>
            <person name="Gill J."/>
            <person name="Utterback T.R."/>
            <person name="McDonald L.A."/>
            <person name="Feldblyum T.V."/>
            <person name="Smith H.O."/>
            <person name="Venter J.C."/>
            <person name="Nealson K.H."/>
            <person name="Fraser C.M."/>
        </authorList>
    </citation>
    <scope>NUCLEOTIDE SEQUENCE [LARGE SCALE GENOMIC DNA]</scope>
    <source>
        <strain evidence="2">ATCC 700550 / JCM 31522 / CIP 106686 / LMG 19005 / NCIMB 14063 / MR-1</strain>
    </source>
</reference>
<dbReference type="EC" id="3.1.3.73" evidence="1"/>
<dbReference type="AlphaFoldDB" id="Q8EI22"/>
<dbReference type="Gene3D" id="3.40.50.1240">
    <property type="entry name" value="Phosphoglycerate mutase-like"/>
    <property type="match status" value="1"/>
</dbReference>
<dbReference type="SUPFAM" id="SSF53254">
    <property type="entry name" value="Phosphoglycerate mutase-like"/>
    <property type="match status" value="1"/>
</dbReference>
<dbReference type="KEGG" id="son:SO_1031"/>
<dbReference type="PATRIC" id="fig|211586.12.peg.988"/>
<evidence type="ECO:0000313" key="2">
    <source>
        <dbReference type="Proteomes" id="UP000008186"/>
    </source>
</evidence>
<protein>
    <submittedName>
        <fullName evidence="1">Alpha-ribazole-5-phosphate phosphatase CobC</fullName>
        <ecNumber evidence="1">3.1.3.73</ecNumber>
    </submittedName>
</protein>
<keyword evidence="2" id="KW-1185">Reference proteome</keyword>
<dbReference type="OrthoDB" id="9783269at2"/>
<dbReference type="HOGENOM" id="CLU_033323_8_2_6"/>
<dbReference type="eggNOG" id="COG0406">
    <property type="taxonomic scope" value="Bacteria"/>
</dbReference>